<reference evidence="1 2" key="1">
    <citation type="submission" date="2023-07" db="EMBL/GenBank/DDBJ databases">
        <title>Closed genoem sequence of Methanosarcinaceae archaeon Ac7.</title>
        <authorList>
            <person name="Poehlein A."/>
            <person name="Protasov E."/>
            <person name="Platt K."/>
            <person name="Reeh H."/>
            <person name="Daniel R."/>
            <person name="Brune A."/>
        </authorList>
    </citation>
    <scope>NUCLEOTIDE SEQUENCE [LARGE SCALE GENOMIC DNA]</scope>
    <source>
        <strain evidence="1 2">Ac7</strain>
    </source>
</reference>
<organism evidence="1 2">
    <name type="scientific">Methanolapillus millepedarum</name>
    <dbReference type="NCBI Taxonomy" id="3028296"/>
    <lineage>
        <taxon>Archaea</taxon>
        <taxon>Methanobacteriati</taxon>
        <taxon>Methanobacteriota</taxon>
        <taxon>Stenosarchaea group</taxon>
        <taxon>Methanomicrobia</taxon>
        <taxon>Methanosarcinales</taxon>
        <taxon>Methanosarcinaceae</taxon>
        <taxon>Methanolapillus</taxon>
    </lineage>
</organism>
<evidence type="ECO:0000313" key="1">
    <source>
        <dbReference type="EMBL" id="WNY26218.1"/>
    </source>
</evidence>
<dbReference type="EMBL" id="CP131060">
    <property type="protein sequence ID" value="WNY26218.1"/>
    <property type="molecule type" value="Genomic_DNA"/>
</dbReference>
<protein>
    <submittedName>
        <fullName evidence="1">Uncharacterized protein</fullName>
    </submittedName>
</protein>
<gene>
    <name evidence="1" type="ORF">MsAc7_17910</name>
</gene>
<accession>A0AA96V4T7</accession>
<dbReference type="Proteomes" id="UP001303587">
    <property type="component" value="Chromosome"/>
</dbReference>
<dbReference type="AlphaFoldDB" id="A0AA96V4T7"/>
<evidence type="ECO:0000313" key="2">
    <source>
        <dbReference type="Proteomes" id="UP001303587"/>
    </source>
</evidence>
<keyword evidence="2" id="KW-1185">Reference proteome</keyword>
<name>A0AA96V4T7_9EURY</name>
<proteinExistence type="predicted"/>
<sequence>MENKETQEFEWSAGFIPGMEGTPDWLMDAFLGGMINVDIEGTGFKEKSKRATIRDIGGINCGLEWPICERDTLRNYEKYILLVGYDPRRLGVFFKHGASLELLNHDDITALKKLPDEQCRGLKEKLETTDNWAGRKTGMVCKTCVFYVPKKDSQGTEKLGRCRASPPTMRGFPVVYPTDWCGGHRIDENKI</sequence>